<keyword evidence="4" id="KW-1185">Reference proteome</keyword>
<feature type="compositionally biased region" description="Polar residues" evidence="1">
    <location>
        <begin position="194"/>
        <end position="213"/>
    </location>
</feature>
<comment type="caution">
    <text evidence="3">The sequence shown here is derived from an EMBL/GenBank/DDBJ whole genome shotgun (WGS) entry which is preliminary data.</text>
</comment>
<dbReference type="InterPro" id="IPR005162">
    <property type="entry name" value="Retrotrans_gag_dom"/>
</dbReference>
<evidence type="ECO:0000313" key="4">
    <source>
        <dbReference type="Proteomes" id="UP000673691"/>
    </source>
</evidence>
<gene>
    <name evidence="3" type="ORF">BJ554DRAFT_682</name>
</gene>
<protein>
    <recommendedName>
        <fullName evidence="2">Retrotransposon gag domain-containing protein</fullName>
    </recommendedName>
</protein>
<accession>A0A8H8DMF8</accession>
<organism evidence="3 4">
    <name type="scientific">Olpidium bornovanus</name>
    <dbReference type="NCBI Taxonomy" id="278681"/>
    <lineage>
        <taxon>Eukaryota</taxon>
        <taxon>Fungi</taxon>
        <taxon>Fungi incertae sedis</taxon>
        <taxon>Olpidiomycota</taxon>
        <taxon>Olpidiomycotina</taxon>
        <taxon>Olpidiomycetes</taxon>
        <taxon>Olpidiales</taxon>
        <taxon>Olpidiaceae</taxon>
        <taxon>Olpidium</taxon>
    </lineage>
</organism>
<feature type="domain" description="Retrotransposon gag" evidence="2">
    <location>
        <begin position="41"/>
        <end position="105"/>
    </location>
</feature>
<name>A0A8H8DMF8_9FUNG</name>
<evidence type="ECO:0000313" key="3">
    <source>
        <dbReference type="EMBL" id="KAG5463252.1"/>
    </source>
</evidence>
<sequence length="278" mass="30663">MDSYFSYAWAAPDLQLIFVENRLTGTPESLRFSYLEWNPVSASWSELKALLCQRYSSDYDTLAAHCRLRSLCQTGSVQHYTTQFNMIAATLRDTIGDQALLLQYAENLSESVKKVIATVPGNVTSLQNYQEAALQYDGFLRATADQRPSALAAWSGGAQGDNPHSGRGRTARRWGGSGPCSTRPNQRPARGSGPRSTWPNQRFENAETPRTNNAARRPRHLCKFCRSPEQFPSDDCPLIPADCNKCNIYLRGALSGDNIYTSLALESGSGSGSICFNT</sequence>
<feature type="region of interest" description="Disordered" evidence="1">
    <location>
        <begin position="151"/>
        <end position="213"/>
    </location>
</feature>
<evidence type="ECO:0000259" key="2">
    <source>
        <dbReference type="Pfam" id="PF03732"/>
    </source>
</evidence>
<evidence type="ECO:0000256" key="1">
    <source>
        <dbReference type="SAM" id="MobiDB-lite"/>
    </source>
</evidence>
<dbReference type="EMBL" id="JAEFCI010000895">
    <property type="protein sequence ID" value="KAG5463252.1"/>
    <property type="molecule type" value="Genomic_DNA"/>
</dbReference>
<dbReference type="Proteomes" id="UP000673691">
    <property type="component" value="Unassembled WGS sequence"/>
</dbReference>
<dbReference type="AlphaFoldDB" id="A0A8H8DMF8"/>
<reference evidence="3 4" key="1">
    <citation type="journal article" name="Sci. Rep.">
        <title>Genome-scale phylogenetic analyses confirm Olpidium as the closest living zoosporic fungus to the non-flagellated, terrestrial fungi.</title>
        <authorList>
            <person name="Chang Y."/>
            <person name="Rochon D."/>
            <person name="Sekimoto S."/>
            <person name="Wang Y."/>
            <person name="Chovatia M."/>
            <person name="Sandor L."/>
            <person name="Salamov A."/>
            <person name="Grigoriev I.V."/>
            <person name="Stajich J.E."/>
            <person name="Spatafora J.W."/>
        </authorList>
    </citation>
    <scope>NUCLEOTIDE SEQUENCE [LARGE SCALE GENOMIC DNA]</scope>
    <source>
        <strain evidence="3">S191</strain>
    </source>
</reference>
<dbReference type="Pfam" id="PF03732">
    <property type="entry name" value="Retrotrans_gag"/>
    <property type="match status" value="1"/>
</dbReference>
<proteinExistence type="predicted"/>